<dbReference type="EnsemblMetazoa" id="GPPI022936-RA">
    <property type="protein sequence ID" value="GPPI022936-PA"/>
    <property type="gene ID" value="GPPI022936"/>
</dbReference>
<accession>A0A1B0B9B7</accession>
<organism evidence="3 4">
    <name type="scientific">Glossina palpalis gambiensis</name>
    <dbReference type="NCBI Taxonomy" id="67801"/>
    <lineage>
        <taxon>Eukaryota</taxon>
        <taxon>Metazoa</taxon>
        <taxon>Ecdysozoa</taxon>
        <taxon>Arthropoda</taxon>
        <taxon>Hexapoda</taxon>
        <taxon>Insecta</taxon>
        <taxon>Pterygota</taxon>
        <taxon>Neoptera</taxon>
        <taxon>Endopterygota</taxon>
        <taxon>Diptera</taxon>
        <taxon>Brachycera</taxon>
        <taxon>Muscomorpha</taxon>
        <taxon>Hippoboscoidea</taxon>
        <taxon>Glossinidae</taxon>
        <taxon>Glossina</taxon>
    </lineage>
</organism>
<feature type="compositionally biased region" description="Low complexity" evidence="2">
    <location>
        <begin position="64"/>
        <end position="100"/>
    </location>
</feature>
<dbReference type="EMBL" id="JXJN01010347">
    <property type="status" value="NOT_ANNOTATED_CDS"/>
    <property type="molecule type" value="Genomic_DNA"/>
</dbReference>
<dbReference type="AlphaFoldDB" id="A0A1B0B9B7"/>
<dbReference type="VEuPathDB" id="VectorBase:GPPI022936"/>
<name>A0A1B0B9B7_9MUSC</name>
<evidence type="ECO:0000256" key="1">
    <source>
        <dbReference type="SAM" id="Coils"/>
    </source>
</evidence>
<evidence type="ECO:0000313" key="3">
    <source>
        <dbReference type="EnsemblMetazoa" id="GPPI022936-PA"/>
    </source>
</evidence>
<proteinExistence type="predicted"/>
<feature type="coiled-coil region" evidence="1">
    <location>
        <begin position="28"/>
        <end position="55"/>
    </location>
</feature>
<sequence length="200" mass="22536">MYRCVWSSFPSNVLYHEIVSHARVVSACIRAASEKEKQQQQLQQQQQQQHLLTINDSSLIAEQTNSSLSSTDDTTTTITTTTTATTTPTPTTGTTNSDSSGIVVDATLDAEKSLTFTETASPSTNSSSEAIVVHHNKKIENQLERLQNRYHLLYLKAFEVQLWLDGLLRKKSISANQLQTHYRYKYNSVKSNYGDRFEKV</sequence>
<reference evidence="4" key="1">
    <citation type="submission" date="2015-01" db="EMBL/GenBank/DDBJ databases">
        <authorList>
            <person name="Aksoy S."/>
            <person name="Warren W."/>
            <person name="Wilson R.K."/>
        </authorList>
    </citation>
    <scope>NUCLEOTIDE SEQUENCE [LARGE SCALE GENOMIC DNA]</scope>
    <source>
        <strain evidence="4">IAEA</strain>
    </source>
</reference>
<keyword evidence="4" id="KW-1185">Reference proteome</keyword>
<dbReference type="Proteomes" id="UP000092460">
    <property type="component" value="Unassembled WGS sequence"/>
</dbReference>
<dbReference type="EMBL" id="JXJN01010348">
    <property type="status" value="NOT_ANNOTATED_CDS"/>
    <property type="molecule type" value="Genomic_DNA"/>
</dbReference>
<protein>
    <submittedName>
        <fullName evidence="3">Uncharacterized protein</fullName>
    </submittedName>
</protein>
<feature type="region of interest" description="Disordered" evidence="2">
    <location>
        <begin position="63"/>
        <end position="100"/>
    </location>
</feature>
<keyword evidence="1" id="KW-0175">Coiled coil</keyword>
<reference evidence="3" key="2">
    <citation type="submission" date="2020-05" db="UniProtKB">
        <authorList>
            <consortium name="EnsemblMetazoa"/>
        </authorList>
    </citation>
    <scope>IDENTIFICATION</scope>
    <source>
        <strain evidence="3">IAEA</strain>
    </source>
</reference>
<evidence type="ECO:0000313" key="4">
    <source>
        <dbReference type="Proteomes" id="UP000092460"/>
    </source>
</evidence>
<evidence type="ECO:0000256" key="2">
    <source>
        <dbReference type="SAM" id="MobiDB-lite"/>
    </source>
</evidence>